<dbReference type="Proteomes" id="UP000789860">
    <property type="component" value="Unassembled WGS sequence"/>
</dbReference>
<proteinExistence type="predicted"/>
<name>A0ACA9PDJ6_9GLOM</name>
<gene>
    <name evidence="1" type="ORF">SCALOS_LOCUS10570</name>
</gene>
<reference evidence="1" key="1">
    <citation type="submission" date="2021-06" db="EMBL/GenBank/DDBJ databases">
        <authorList>
            <person name="Kallberg Y."/>
            <person name="Tangrot J."/>
            <person name="Rosling A."/>
        </authorList>
    </citation>
    <scope>NUCLEOTIDE SEQUENCE</scope>
    <source>
        <strain evidence="1">AU212A</strain>
    </source>
</reference>
<protein>
    <submittedName>
        <fullName evidence="1">9550_t:CDS:1</fullName>
    </submittedName>
</protein>
<evidence type="ECO:0000313" key="2">
    <source>
        <dbReference type="Proteomes" id="UP000789860"/>
    </source>
</evidence>
<feature type="non-terminal residue" evidence="1">
    <location>
        <position position="1"/>
    </location>
</feature>
<sequence>RLYGPVESGFFRKVMRQEHYPLLEVREENPFADLPENLYTLIENLNSYTCESINSNQVNDQAYGQQDITVTVSSNEQESIMVSSNEYPMDIDIANDNQDLILFENRKKEILNLLDETKKILEKNVANPNKWLDSIEKNFEPLRKLVEDCKQFERQNHIPNTWKN</sequence>
<organism evidence="1 2">
    <name type="scientific">Scutellospora calospora</name>
    <dbReference type="NCBI Taxonomy" id="85575"/>
    <lineage>
        <taxon>Eukaryota</taxon>
        <taxon>Fungi</taxon>
        <taxon>Fungi incertae sedis</taxon>
        <taxon>Mucoromycota</taxon>
        <taxon>Glomeromycotina</taxon>
        <taxon>Glomeromycetes</taxon>
        <taxon>Diversisporales</taxon>
        <taxon>Gigasporaceae</taxon>
        <taxon>Scutellospora</taxon>
    </lineage>
</organism>
<keyword evidence="2" id="KW-1185">Reference proteome</keyword>
<dbReference type="EMBL" id="CAJVPM010040312">
    <property type="protein sequence ID" value="CAG8703049.1"/>
    <property type="molecule type" value="Genomic_DNA"/>
</dbReference>
<feature type="non-terminal residue" evidence="1">
    <location>
        <position position="164"/>
    </location>
</feature>
<evidence type="ECO:0000313" key="1">
    <source>
        <dbReference type="EMBL" id="CAG8703049.1"/>
    </source>
</evidence>
<comment type="caution">
    <text evidence="1">The sequence shown here is derived from an EMBL/GenBank/DDBJ whole genome shotgun (WGS) entry which is preliminary data.</text>
</comment>
<accession>A0ACA9PDJ6</accession>